<evidence type="ECO:0000256" key="5">
    <source>
        <dbReference type="ARBA" id="ARBA00022989"/>
    </source>
</evidence>
<comment type="subcellular location">
    <subcellularLocation>
        <location evidence="1">Cell membrane</location>
        <topology evidence="1">Multi-pass membrane protein</topology>
    </subcellularLocation>
</comment>
<keyword evidence="14" id="KW-1185">Reference proteome</keyword>
<feature type="transmembrane region" description="Helical" evidence="11">
    <location>
        <begin position="699"/>
        <end position="718"/>
    </location>
</feature>
<dbReference type="Gene3D" id="3.40.50.2300">
    <property type="match status" value="2"/>
</dbReference>
<reference evidence="15" key="1">
    <citation type="submission" date="2025-08" db="UniProtKB">
        <authorList>
            <consortium name="RefSeq"/>
        </authorList>
    </citation>
    <scope>IDENTIFICATION</scope>
    <source>
        <tissue evidence="15">Liver</tissue>
    </source>
</reference>
<proteinExistence type="predicted"/>
<feature type="transmembrane region" description="Helical" evidence="11">
    <location>
        <begin position="655"/>
        <end position="679"/>
    </location>
</feature>
<keyword evidence="4 12" id="KW-0732">Signal</keyword>
<dbReference type="PROSITE" id="PS50259">
    <property type="entry name" value="G_PROTEIN_RECEP_F3_4"/>
    <property type="match status" value="1"/>
</dbReference>
<dbReference type="InterPro" id="IPR017978">
    <property type="entry name" value="GPCR_3_C"/>
</dbReference>
<feature type="transmembrane region" description="Helical" evidence="11">
    <location>
        <begin position="779"/>
        <end position="799"/>
    </location>
</feature>
<evidence type="ECO:0000256" key="4">
    <source>
        <dbReference type="ARBA" id="ARBA00022729"/>
    </source>
</evidence>
<dbReference type="RefSeq" id="XP_040589757.1">
    <property type="nucleotide sequence ID" value="XM_040733823.1"/>
</dbReference>
<keyword evidence="5 11" id="KW-1133">Transmembrane helix</keyword>
<dbReference type="PRINTS" id="PR01535">
    <property type="entry name" value="VOMERONASL2R"/>
</dbReference>
<evidence type="ECO:0000259" key="13">
    <source>
        <dbReference type="PROSITE" id="PS50259"/>
    </source>
</evidence>
<dbReference type="Pfam" id="PF07562">
    <property type="entry name" value="NCD3G"/>
    <property type="match status" value="1"/>
</dbReference>
<dbReference type="PANTHER" id="PTHR24061:SF541">
    <property type="entry name" value="VOMERONASAL 2, RECEPTOR 58-RELATED"/>
    <property type="match status" value="1"/>
</dbReference>
<dbReference type="Pfam" id="PF01094">
    <property type="entry name" value="ANF_receptor"/>
    <property type="match status" value="1"/>
</dbReference>
<feature type="chain" id="PRO_5046490507" evidence="12">
    <location>
        <begin position="18"/>
        <end position="859"/>
    </location>
</feature>
<feature type="transmembrane region" description="Helical" evidence="11">
    <location>
        <begin position="749"/>
        <end position="767"/>
    </location>
</feature>
<dbReference type="Gene3D" id="2.10.50.30">
    <property type="entry name" value="GPCR, family 3, nine cysteines domain"/>
    <property type="match status" value="1"/>
</dbReference>
<dbReference type="PANTHER" id="PTHR24061">
    <property type="entry name" value="CALCIUM-SENSING RECEPTOR-RELATED"/>
    <property type="match status" value="1"/>
</dbReference>
<dbReference type="SUPFAM" id="SSF53822">
    <property type="entry name" value="Periplasmic binding protein-like I"/>
    <property type="match status" value="1"/>
</dbReference>
<feature type="domain" description="G-protein coupled receptors family 3 profile" evidence="13">
    <location>
        <begin position="585"/>
        <end position="849"/>
    </location>
</feature>
<evidence type="ECO:0000313" key="15">
    <source>
        <dbReference type="RefSeq" id="XP_040589757.1"/>
    </source>
</evidence>
<evidence type="ECO:0000256" key="7">
    <source>
        <dbReference type="ARBA" id="ARBA00023136"/>
    </source>
</evidence>
<dbReference type="InterPro" id="IPR000068">
    <property type="entry name" value="GPCR_3_Ca_sens_rcpt-rel"/>
</dbReference>
<gene>
    <name evidence="15" type="primary">LOC121135299</name>
</gene>
<keyword evidence="10" id="KW-0807">Transducer</keyword>
<feature type="transmembrane region" description="Helical" evidence="11">
    <location>
        <begin position="622"/>
        <end position="643"/>
    </location>
</feature>
<feature type="transmembrane region" description="Helical" evidence="11">
    <location>
        <begin position="585"/>
        <end position="610"/>
    </location>
</feature>
<evidence type="ECO:0000256" key="2">
    <source>
        <dbReference type="ARBA" id="ARBA00022475"/>
    </source>
</evidence>
<dbReference type="InterPro" id="IPR028082">
    <property type="entry name" value="Peripla_BP_I"/>
</dbReference>
<sequence length="859" mass="98079">MMFSWIFLFWFLQNIVPFYNFNASQCYSKEESHVYSDGNVVIAALVPFYNSYQDRALTFTSFIRQTQKRIRNIAYQYSVSFIFAIEEINRNTHILPNTSLGFDLYNVNSNRWDTLEAPFLCLTGMGIMIPNYTCRRQNNVAALLTGASWPTSAHIGRLLNIYNFPQVYFGPYVTILSDRHQFSSLYQTAPKDTSLPHGIVLLMLHFKWTWVGLVLMDDNNGAEILSDLRGEMDRNHVCTAFVGMIPGNVASFFNKNKAILQIMITTANVVVIYGDNEYLSGIILSIGYYLMNWKVWVMKSQWDLNFTADVFMLDSLHGSLIFTHQHAEFSDFRKFIQTYNPSKYPDDYYLAFLWKRHFNCSFSGPDCKILGNCPPNVSLEMLPRNYWEMDMSEESYNVFNSVYAVAHSLHEMTSKQVQNYPQENGEMNINRWELNHFLKNMNFKNAAGNTVVLDPRRKLDTDYDILNHWNFPLGLRQKMKIGTFSPNAPEGQEIFLSDHMIQWPTGFAELPRSVCSESCFPGFRKSAQEGRPPCCYHCTQCPHNEISNETDMDHCVRCPESHYANTEQNHCLQKTVTFLAYEDPLGMALTSLALSFSALTAGVLGVFVKYHHTPIVKANNQALTYILLITLTFCFLCPLLYIGHPNTATCILQQSTFAVLFTVALSTVLAKSITVVLAFRITVPGRLIRWIMISRAPNFIIPICTLIQLVLCGIWLSTSPPFVDSDAYSNHGHILIICNKGSTIAFHSVLGYLCSMALGSYTMAYLSRNLPDTFNEAKFMSFSMLIFFSVWVTFLPVYHSTNGKLVVAMEVFSILVSNAGILGCIFIPKCYIILLRPHRNMLHQVRNKAHSRGKVDYTV</sequence>
<dbReference type="CDD" id="cd06365">
    <property type="entry name" value="PBP1_pheromone_receptor"/>
    <property type="match status" value="1"/>
</dbReference>
<keyword evidence="7 11" id="KW-0472">Membrane</keyword>
<protein>
    <submittedName>
        <fullName evidence="15">Vomeronasal type-2 receptor 116-like</fullName>
    </submittedName>
</protein>
<dbReference type="Proteomes" id="UP000886700">
    <property type="component" value="Unplaced"/>
</dbReference>
<dbReference type="InterPro" id="IPR011500">
    <property type="entry name" value="GPCR_3_9-Cys_dom"/>
</dbReference>
<dbReference type="InterPro" id="IPR038550">
    <property type="entry name" value="GPCR_3_9-Cys_sf"/>
</dbReference>
<keyword evidence="8" id="KW-0675">Receptor</keyword>
<accession>A0ABM2WG23</accession>
<dbReference type="CDD" id="cd15283">
    <property type="entry name" value="7tmC_V2R_pheromone"/>
    <property type="match status" value="1"/>
</dbReference>
<evidence type="ECO:0000256" key="1">
    <source>
        <dbReference type="ARBA" id="ARBA00004651"/>
    </source>
</evidence>
<dbReference type="InterPro" id="IPR001828">
    <property type="entry name" value="ANF_lig-bd_rcpt"/>
</dbReference>
<evidence type="ECO:0000256" key="9">
    <source>
        <dbReference type="ARBA" id="ARBA00023180"/>
    </source>
</evidence>
<feature type="transmembrane region" description="Helical" evidence="11">
    <location>
        <begin position="811"/>
        <end position="834"/>
    </location>
</feature>
<evidence type="ECO:0000256" key="10">
    <source>
        <dbReference type="ARBA" id="ARBA00023224"/>
    </source>
</evidence>
<evidence type="ECO:0000256" key="3">
    <source>
        <dbReference type="ARBA" id="ARBA00022692"/>
    </source>
</evidence>
<evidence type="ECO:0000256" key="8">
    <source>
        <dbReference type="ARBA" id="ARBA00023170"/>
    </source>
</evidence>
<evidence type="ECO:0000256" key="6">
    <source>
        <dbReference type="ARBA" id="ARBA00023040"/>
    </source>
</evidence>
<evidence type="ECO:0000256" key="11">
    <source>
        <dbReference type="SAM" id="Phobius"/>
    </source>
</evidence>
<evidence type="ECO:0000256" key="12">
    <source>
        <dbReference type="SAM" id="SignalP"/>
    </source>
</evidence>
<organism evidence="14 15">
    <name type="scientific">Mesocricetus auratus</name>
    <name type="common">Golden hamster</name>
    <dbReference type="NCBI Taxonomy" id="10036"/>
    <lineage>
        <taxon>Eukaryota</taxon>
        <taxon>Metazoa</taxon>
        <taxon>Chordata</taxon>
        <taxon>Craniata</taxon>
        <taxon>Vertebrata</taxon>
        <taxon>Euteleostomi</taxon>
        <taxon>Mammalia</taxon>
        <taxon>Eutheria</taxon>
        <taxon>Euarchontoglires</taxon>
        <taxon>Glires</taxon>
        <taxon>Rodentia</taxon>
        <taxon>Myomorpha</taxon>
        <taxon>Muroidea</taxon>
        <taxon>Cricetidae</taxon>
        <taxon>Cricetinae</taxon>
        <taxon>Mesocricetus</taxon>
    </lineage>
</organism>
<feature type="signal peptide" evidence="12">
    <location>
        <begin position="1"/>
        <end position="17"/>
    </location>
</feature>
<dbReference type="InterPro" id="IPR000337">
    <property type="entry name" value="GPCR_3"/>
</dbReference>
<evidence type="ECO:0000313" key="14">
    <source>
        <dbReference type="Proteomes" id="UP000886700"/>
    </source>
</evidence>
<keyword evidence="3 11" id="KW-0812">Transmembrane</keyword>
<name>A0ABM2WG23_MESAU</name>
<dbReference type="PRINTS" id="PR00248">
    <property type="entry name" value="GPCRMGR"/>
</dbReference>
<keyword evidence="6" id="KW-0297">G-protein coupled receptor</keyword>
<keyword evidence="9" id="KW-0325">Glycoprotein</keyword>
<keyword evidence="2" id="KW-1003">Cell membrane</keyword>
<dbReference type="Pfam" id="PF00003">
    <property type="entry name" value="7tm_3"/>
    <property type="match status" value="1"/>
</dbReference>
<dbReference type="GeneID" id="121135299"/>
<dbReference type="InterPro" id="IPR004073">
    <property type="entry name" value="GPCR_3_vmron_rcpt_2"/>
</dbReference>